<dbReference type="EMBL" id="NIDE01000005">
    <property type="protein sequence ID" value="OWK41898.1"/>
    <property type="molecule type" value="Genomic_DNA"/>
</dbReference>
<evidence type="ECO:0000256" key="4">
    <source>
        <dbReference type="SAM" id="Phobius"/>
    </source>
</evidence>
<keyword evidence="4" id="KW-0812">Transmembrane</keyword>
<dbReference type="PANTHER" id="PTHR24348:SF68">
    <property type="entry name" value="SERINE_THREONINE-PROTEIN KINASE ATG1C"/>
    <property type="match status" value="1"/>
</dbReference>
<organism evidence="6 7">
    <name type="scientific">Fimbriiglobus ruber</name>
    <dbReference type="NCBI Taxonomy" id="1908690"/>
    <lineage>
        <taxon>Bacteria</taxon>
        <taxon>Pseudomonadati</taxon>
        <taxon>Planctomycetota</taxon>
        <taxon>Planctomycetia</taxon>
        <taxon>Gemmatales</taxon>
        <taxon>Gemmataceae</taxon>
        <taxon>Fimbriiglobus</taxon>
    </lineage>
</organism>
<evidence type="ECO:0000256" key="3">
    <source>
        <dbReference type="PROSITE-ProRule" id="PRU10141"/>
    </source>
</evidence>
<dbReference type="GO" id="GO:0004674">
    <property type="term" value="F:protein serine/threonine kinase activity"/>
    <property type="evidence" value="ECO:0007669"/>
    <property type="project" value="UniProtKB-KW"/>
</dbReference>
<feature type="transmembrane region" description="Helical" evidence="4">
    <location>
        <begin position="479"/>
        <end position="498"/>
    </location>
</feature>
<keyword evidence="4" id="KW-0472">Membrane</keyword>
<evidence type="ECO:0000313" key="7">
    <source>
        <dbReference type="Proteomes" id="UP000214646"/>
    </source>
</evidence>
<dbReference type="Pfam" id="PF00069">
    <property type="entry name" value="Pkinase"/>
    <property type="match status" value="1"/>
</dbReference>
<dbReference type="Proteomes" id="UP000214646">
    <property type="component" value="Unassembled WGS sequence"/>
</dbReference>
<sequence>MRFIYRSGQRPLDGYTIKRGVGKGGFGEVYFAVSDGGKEVALKFHSGQLDVELRGVASCLNLKHPNLVHVYDLKEDDHGNTWLVMEYVLGESLAQIVGRYPHGLPINLAKEWFVSLARAVGYLHDHGVIHRDLKPANIFVENGTLKVGDYGLCRSIHTSQRMSKGVGTVHYMAPEISTGNYNKSIDIYACGIILHEMLTGRIPFDGETDGEILMKHLTATPDLSRAPAAFQPVLAKALDKNPLRRYATILEMARAVEAAAPAETPFVPVAVPVVPPVAPPAAVPPAPDPIPAPQAAVPPPLAPPAPAAPLPVAAPVPARQLPVAVPVPGPTTRDRLTDLTGTMVAIPLVVVVSLVPYALVAQTTDWSVLGKLFVLTVLLGWAMTAGAGAARFHGSDSWGRRLRLAGLGALVGCAAFWLDGLAIPGPDSPQLPPEPYPMAVLHGVPAVASAAARYTLYFGLILGAGRWWRTVAKDRKDRFSLFPPIAAAFWGSVLLFLWPWEIGSPVAGGIVPLVLAAVAAQVAAPWVPAPVALPKKLRYRPA</sequence>
<feature type="transmembrane region" description="Helical" evidence="4">
    <location>
        <begin position="339"/>
        <end position="360"/>
    </location>
</feature>
<keyword evidence="6" id="KW-0418">Kinase</keyword>
<comment type="caution">
    <text evidence="6">The sequence shown here is derived from an EMBL/GenBank/DDBJ whole genome shotgun (WGS) entry which is preliminary data.</text>
</comment>
<dbReference type="PROSITE" id="PS50011">
    <property type="entry name" value="PROTEIN_KINASE_DOM"/>
    <property type="match status" value="1"/>
</dbReference>
<feature type="domain" description="Protein kinase" evidence="5">
    <location>
        <begin position="15"/>
        <end position="267"/>
    </location>
</feature>
<feature type="transmembrane region" description="Helical" evidence="4">
    <location>
        <begin position="372"/>
        <end position="392"/>
    </location>
</feature>
<evidence type="ECO:0000256" key="1">
    <source>
        <dbReference type="ARBA" id="ARBA00022741"/>
    </source>
</evidence>
<dbReference type="Gene3D" id="3.30.200.20">
    <property type="entry name" value="Phosphorylase Kinase, domain 1"/>
    <property type="match status" value="1"/>
</dbReference>
<dbReference type="InterPro" id="IPR017441">
    <property type="entry name" value="Protein_kinase_ATP_BS"/>
</dbReference>
<feature type="transmembrane region" description="Helical" evidence="4">
    <location>
        <begin position="404"/>
        <end position="423"/>
    </location>
</feature>
<dbReference type="PROSITE" id="PS00107">
    <property type="entry name" value="PROTEIN_KINASE_ATP"/>
    <property type="match status" value="1"/>
</dbReference>
<dbReference type="InterPro" id="IPR045269">
    <property type="entry name" value="Atg1-like"/>
</dbReference>
<evidence type="ECO:0000313" key="6">
    <source>
        <dbReference type="EMBL" id="OWK41898.1"/>
    </source>
</evidence>
<dbReference type="GO" id="GO:0005524">
    <property type="term" value="F:ATP binding"/>
    <property type="evidence" value="ECO:0007669"/>
    <property type="project" value="UniProtKB-UniRule"/>
</dbReference>
<feature type="transmembrane region" description="Helical" evidence="4">
    <location>
        <begin position="443"/>
        <end position="467"/>
    </location>
</feature>
<dbReference type="AlphaFoldDB" id="A0A225DTM7"/>
<proteinExistence type="predicted"/>
<keyword evidence="6" id="KW-0723">Serine/threonine-protein kinase</keyword>
<dbReference type="SUPFAM" id="SSF56112">
    <property type="entry name" value="Protein kinase-like (PK-like)"/>
    <property type="match status" value="1"/>
</dbReference>
<keyword evidence="4" id="KW-1133">Transmembrane helix</keyword>
<feature type="transmembrane region" description="Helical" evidence="4">
    <location>
        <begin position="510"/>
        <end position="533"/>
    </location>
</feature>
<dbReference type="InterPro" id="IPR000719">
    <property type="entry name" value="Prot_kinase_dom"/>
</dbReference>
<dbReference type="SMART" id="SM00220">
    <property type="entry name" value="S_TKc"/>
    <property type="match status" value="1"/>
</dbReference>
<dbReference type="CDD" id="cd14014">
    <property type="entry name" value="STKc_PknB_like"/>
    <property type="match status" value="1"/>
</dbReference>
<keyword evidence="1 3" id="KW-0547">Nucleotide-binding</keyword>
<dbReference type="Gene3D" id="1.10.510.10">
    <property type="entry name" value="Transferase(Phosphotransferase) domain 1"/>
    <property type="match status" value="1"/>
</dbReference>
<keyword evidence="6" id="KW-0808">Transferase</keyword>
<dbReference type="PANTHER" id="PTHR24348">
    <property type="entry name" value="SERINE/THREONINE-PROTEIN KINASE UNC-51-RELATED"/>
    <property type="match status" value="1"/>
</dbReference>
<dbReference type="RefSeq" id="WP_088255123.1">
    <property type="nucleotide sequence ID" value="NZ_NIDE01000005.1"/>
</dbReference>
<dbReference type="PROSITE" id="PS00108">
    <property type="entry name" value="PROTEIN_KINASE_ST"/>
    <property type="match status" value="1"/>
</dbReference>
<keyword evidence="2 3" id="KW-0067">ATP-binding</keyword>
<accession>A0A225DTM7</accession>
<dbReference type="GO" id="GO:0005737">
    <property type="term" value="C:cytoplasm"/>
    <property type="evidence" value="ECO:0007669"/>
    <property type="project" value="TreeGrafter"/>
</dbReference>
<dbReference type="InterPro" id="IPR008271">
    <property type="entry name" value="Ser/Thr_kinase_AS"/>
</dbReference>
<keyword evidence="7" id="KW-1185">Reference proteome</keyword>
<protein>
    <submittedName>
        <fullName evidence="6">Serine/threonine protein kinase PrkC, regulator of stationary phase</fullName>
    </submittedName>
</protein>
<name>A0A225DTM7_9BACT</name>
<gene>
    <name evidence="6" type="ORF">FRUB_03976</name>
</gene>
<feature type="binding site" evidence="3">
    <location>
        <position position="43"/>
    </location>
    <ligand>
        <name>ATP</name>
        <dbReference type="ChEBI" id="CHEBI:30616"/>
    </ligand>
</feature>
<dbReference type="OrthoDB" id="6111975at2"/>
<reference evidence="7" key="1">
    <citation type="submission" date="2017-06" db="EMBL/GenBank/DDBJ databases">
        <title>Genome analysis of Fimbriiglobus ruber SP5, the first member of the order Planctomycetales with confirmed chitinolytic capability.</title>
        <authorList>
            <person name="Ravin N.V."/>
            <person name="Rakitin A.L."/>
            <person name="Ivanova A.A."/>
            <person name="Beletsky A.V."/>
            <person name="Kulichevskaya I.S."/>
            <person name="Mardanov A.V."/>
            <person name="Dedysh S.N."/>
        </authorList>
    </citation>
    <scope>NUCLEOTIDE SEQUENCE [LARGE SCALE GENOMIC DNA]</scope>
    <source>
        <strain evidence="7">SP5</strain>
    </source>
</reference>
<evidence type="ECO:0000259" key="5">
    <source>
        <dbReference type="PROSITE" id="PS50011"/>
    </source>
</evidence>
<dbReference type="InterPro" id="IPR011009">
    <property type="entry name" value="Kinase-like_dom_sf"/>
</dbReference>
<evidence type="ECO:0000256" key="2">
    <source>
        <dbReference type="ARBA" id="ARBA00022840"/>
    </source>
</evidence>